<gene>
    <name evidence="1" type="primary">Necator_chrIV.g13605</name>
    <name evidence="1" type="ORF">RB195_000314</name>
</gene>
<reference evidence="1 2" key="1">
    <citation type="submission" date="2023-08" db="EMBL/GenBank/DDBJ databases">
        <title>A Necator americanus chromosomal reference genome.</title>
        <authorList>
            <person name="Ilik V."/>
            <person name="Petrzelkova K.J."/>
            <person name="Pardy F."/>
            <person name="Fuh T."/>
            <person name="Niatou-Singa F.S."/>
            <person name="Gouil Q."/>
            <person name="Baker L."/>
            <person name="Ritchie M.E."/>
            <person name="Jex A.R."/>
            <person name="Gazzola D."/>
            <person name="Li H."/>
            <person name="Toshio Fujiwara R."/>
            <person name="Zhan B."/>
            <person name="Aroian R.V."/>
            <person name="Pafco B."/>
            <person name="Schwarz E.M."/>
        </authorList>
    </citation>
    <scope>NUCLEOTIDE SEQUENCE [LARGE SCALE GENOMIC DNA]</scope>
    <source>
        <strain evidence="1 2">Aroian</strain>
        <tissue evidence="1">Whole animal</tissue>
    </source>
</reference>
<comment type="caution">
    <text evidence="1">The sequence shown here is derived from an EMBL/GenBank/DDBJ whole genome shotgun (WGS) entry which is preliminary data.</text>
</comment>
<evidence type="ECO:0000313" key="2">
    <source>
        <dbReference type="Proteomes" id="UP001303046"/>
    </source>
</evidence>
<sequence>MKGLVSAGADSKLRSIVHGVEHLAKKRLVIILHGWRRVLQRNARNQLSSHPRWSVAGRESESFVRRLSAVDVKHVQATPFPTAPDEHYIHTYGEGVPSILPPHLPPIRTRFSAVPDPKMLLPDGKYSTKNGVYVDDASICSFFSWTTSTASDELNSSETDFGAQISSGVLDPEYAGYGFDNYCPTPVN</sequence>
<name>A0ABR1D979_NECAM</name>
<organism evidence="1 2">
    <name type="scientific">Necator americanus</name>
    <name type="common">Human hookworm</name>
    <dbReference type="NCBI Taxonomy" id="51031"/>
    <lineage>
        <taxon>Eukaryota</taxon>
        <taxon>Metazoa</taxon>
        <taxon>Ecdysozoa</taxon>
        <taxon>Nematoda</taxon>
        <taxon>Chromadorea</taxon>
        <taxon>Rhabditida</taxon>
        <taxon>Rhabditina</taxon>
        <taxon>Rhabditomorpha</taxon>
        <taxon>Strongyloidea</taxon>
        <taxon>Ancylostomatidae</taxon>
        <taxon>Bunostominae</taxon>
        <taxon>Necator</taxon>
    </lineage>
</organism>
<dbReference type="Proteomes" id="UP001303046">
    <property type="component" value="Unassembled WGS sequence"/>
</dbReference>
<evidence type="ECO:0000313" key="1">
    <source>
        <dbReference type="EMBL" id="KAK6746994.1"/>
    </source>
</evidence>
<accession>A0ABR1D979</accession>
<keyword evidence="2" id="KW-1185">Reference proteome</keyword>
<protein>
    <submittedName>
        <fullName evidence="1">Uncharacterized protein</fullName>
    </submittedName>
</protein>
<dbReference type="EMBL" id="JAVFWL010000004">
    <property type="protein sequence ID" value="KAK6746994.1"/>
    <property type="molecule type" value="Genomic_DNA"/>
</dbReference>
<proteinExistence type="predicted"/>